<name>A0A0A1ZZM1_PROMR</name>
<reference evidence="3" key="1">
    <citation type="journal article" date="2014" name="Sci. Data">
        <title>Genomes of diverse isolates of the marine cyanobacterium Prochlorococcus.</title>
        <authorList>
            <person name="Biller S."/>
            <person name="Berube P."/>
            <person name="Thompson J."/>
            <person name="Kelly L."/>
            <person name="Roggensack S."/>
            <person name="Awad L."/>
            <person name="Roache-Johnson K."/>
            <person name="Ding H."/>
            <person name="Giovannoni S.J."/>
            <person name="Moore L.R."/>
            <person name="Chisholm S.W."/>
        </authorList>
    </citation>
    <scope>NUCLEOTIDE SEQUENCE [LARGE SCALE GENOMIC DNA]</scope>
</reference>
<feature type="chain" id="PRO_5001985832" description="DUF1400 domain-containing protein" evidence="1">
    <location>
        <begin position="25"/>
        <end position="208"/>
    </location>
</feature>
<protein>
    <recommendedName>
        <fullName evidence="4">DUF1400 domain-containing protein</fullName>
    </recommendedName>
</protein>
<evidence type="ECO:0008006" key="4">
    <source>
        <dbReference type="Google" id="ProtNLM"/>
    </source>
</evidence>
<dbReference type="EMBL" id="JNAJ01000002">
    <property type="protein sequence ID" value="KGF93734.1"/>
    <property type="molecule type" value="Genomic_DNA"/>
</dbReference>
<sequence length="208" mass="24462">MKLRNLFLKIPGFVLLLVFCSVNSQFLAEDKKNCPEDFPSEGTQFIVTGENEFKLTITKQKFLRDALNNESLEEHIALLKLDVVEDYQKFLKSDVSYTETKYGGFKFTEKFDNTWNTMKKSIASMRDLGTCIEKDLVLFSGEWSSKSIKRVVRIIKLEEAFHDLFMLEDEDPKFKIDKLEKKYPTILNSEDPKFLRKVINNWKKNRTF</sequence>
<feature type="signal peptide" evidence="1">
    <location>
        <begin position="1"/>
        <end position="24"/>
    </location>
</feature>
<proteinExistence type="predicted"/>
<organism evidence="2 3">
    <name type="scientific">Prochlorococcus marinus str. MIT 9116</name>
    <dbReference type="NCBI Taxonomy" id="167544"/>
    <lineage>
        <taxon>Bacteria</taxon>
        <taxon>Bacillati</taxon>
        <taxon>Cyanobacteriota</taxon>
        <taxon>Cyanophyceae</taxon>
        <taxon>Synechococcales</taxon>
        <taxon>Prochlorococcaceae</taxon>
        <taxon>Prochlorococcus</taxon>
    </lineage>
</organism>
<dbReference type="AlphaFoldDB" id="A0A0A1ZZM1"/>
<evidence type="ECO:0000256" key="1">
    <source>
        <dbReference type="SAM" id="SignalP"/>
    </source>
</evidence>
<dbReference type="RefSeq" id="WP_032512827.1">
    <property type="nucleotide sequence ID" value="NZ_JNAJ01000002.1"/>
</dbReference>
<keyword evidence="1" id="KW-0732">Signal</keyword>
<dbReference type="Proteomes" id="UP000030491">
    <property type="component" value="Unassembled WGS sequence"/>
</dbReference>
<evidence type="ECO:0000313" key="3">
    <source>
        <dbReference type="Proteomes" id="UP000030491"/>
    </source>
</evidence>
<evidence type="ECO:0000313" key="2">
    <source>
        <dbReference type="EMBL" id="KGF93734.1"/>
    </source>
</evidence>
<accession>A0A0A1ZZM1</accession>
<gene>
    <name evidence="2" type="ORF">EU93_0044</name>
</gene>
<comment type="caution">
    <text evidence="2">The sequence shown here is derived from an EMBL/GenBank/DDBJ whole genome shotgun (WGS) entry which is preliminary data.</text>
</comment>